<dbReference type="Proteomes" id="UP000485621">
    <property type="component" value="Unassembled WGS sequence"/>
</dbReference>
<organism evidence="1">
    <name type="scientific">candidate division CPR1 bacterium ADurb.Bin160</name>
    <dbReference type="NCBI Taxonomy" id="1852826"/>
    <lineage>
        <taxon>Bacteria</taxon>
        <taxon>candidate division CPR1</taxon>
    </lineage>
</organism>
<name>A0A1V5ZPL0_9BACT</name>
<accession>A0A1V5ZPL0</accession>
<gene>
    <name evidence="1" type="ORF">BWY04_00294</name>
</gene>
<dbReference type="EMBL" id="MWDB01000004">
    <property type="protein sequence ID" value="OQB42230.1"/>
    <property type="molecule type" value="Genomic_DNA"/>
</dbReference>
<sequence length="51" mass="6101">MQEKEIISPNEIKEVKDIIEKAKHELKQRRVKRMDEHIKSQKNGFISIVDI</sequence>
<reference evidence="1" key="1">
    <citation type="submission" date="2017-02" db="EMBL/GenBank/DDBJ databases">
        <title>Delving into the versatile metabolic prowess of the omnipresent phylum Bacteroidetes.</title>
        <authorList>
            <person name="Nobu M.K."/>
            <person name="Mei R."/>
            <person name="Narihiro T."/>
            <person name="Kuroda K."/>
            <person name="Liu W.-T."/>
        </authorList>
    </citation>
    <scope>NUCLEOTIDE SEQUENCE</scope>
    <source>
        <strain evidence="1">ADurb.Bin160</strain>
    </source>
</reference>
<protein>
    <submittedName>
        <fullName evidence="1">Uncharacterized protein</fullName>
    </submittedName>
</protein>
<evidence type="ECO:0000313" key="1">
    <source>
        <dbReference type="EMBL" id="OQB42230.1"/>
    </source>
</evidence>
<comment type="caution">
    <text evidence="1">The sequence shown here is derived from an EMBL/GenBank/DDBJ whole genome shotgun (WGS) entry which is preliminary data.</text>
</comment>
<proteinExistence type="predicted"/>
<dbReference type="AlphaFoldDB" id="A0A1V5ZPL0"/>